<protein>
    <recommendedName>
        <fullName evidence="2 3">Single-stranded DNA-binding protein</fullName>
        <shortName evidence="2">SSB</shortName>
    </recommendedName>
</protein>
<gene>
    <name evidence="5" type="ORF">SAMN05660330_01668</name>
</gene>
<dbReference type="GO" id="GO:0009295">
    <property type="term" value="C:nucleoid"/>
    <property type="evidence" value="ECO:0007669"/>
    <property type="project" value="TreeGrafter"/>
</dbReference>
<evidence type="ECO:0000313" key="5">
    <source>
        <dbReference type="EMBL" id="SDP04277.1"/>
    </source>
</evidence>
<dbReference type="PANTHER" id="PTHR10302:SF27">
    <property type="entry name" value="SINGLE-STRANDED DNA-BINDING PROTEIN"/>
    <property type="match status" value="1"/>
</dbReference>
<dbReference type="Gene3D" id="2.40.50.140">
    <property type="entry name" value="Nucleic acid-binding proteins"/>
    <property type="match status" value="1"/>
</dbReference>
<dbReference type="InterPro" id="IPR011344">
    <property type="entry name" value="ssDNA-bd"/>
</dbReference>
<organism evidence="5 6">
    <name type="scientific">Desulforhopalus singaporensis</name>
    <dbReference type="NCBI Taxonomy" id="91360"/>
    <lineage>
        <taxon>Bacteria</taxon>
        <taxon>Pseudomonadati</taxon>
        <taxon>Thermodesulfobacteriota</taxon>
        <taxon>Desulfobulbia</taxon>
        <taxon>Desulfobulbales</taxon>
        <taxon>Desulfocapsaceae</taxon>
        <taxon>Desulforhopalus</taxon>
    </lineage>
</organism>
<dbReference type="InterPro" id="IPR000424">
    <property type="entry name" value="Primosome_PriB/ssb"/>
</dbReference>
<comment type="caution">
    <text evidence="2">Lacks conserved residue(s) required for the propagation of feature annotation.</text>
</comment>
<comment type="subunit">
    <text evidence="2">Homotetramer.</text>
</comment>
<keyword evidence="6" id="KW-1185">Reference proteome</keyword>
<dbReference type="Pfam" id="PF00436">
    <property type="entry name" value="SSB"/>
    <property type="match status" value="1"/>
</dbReference>
<dbReference type="HAMAP" id="MF_00984">
    <property type="entry name" value="SSB"/>
    <property type="match status" value="1"/>
</dbReference>
<keyword evidence="1 2" id="KW-0238">DNA-binding</keyword>
<dbReference type="GO" id="GO:0003697">
    <property type="term" value="F:single-stranded DNA binding"/>
    <property type="evidence" value="ECO:0007669"/>
    <property type="project" value="UniProtKB-UniRule"/>
</dbReference>
<name>A0A1H0PGT2_9BACT</name>
<evidence type="ECO:0000256" key="4">
    <source>
        <dbReference type="SAM" id="MobiDB-lite"/>
    </source>
</evidence>
<reference evidence="5 6" key="1">
    <citation type="submission" date="2016-10" db="EMBL/GenBank/DDBJ databases">
        <authorList>
            <person name="de Groot N.N."/>
        </authorList>
    </citation>
    <scope>NUCLEOTIDE SEQUENCE [LARGE SCALE GENOMIC DNA]</scope>
    <source>
        <strain evidence="5 6">DSM 12130</strain>
    </source>
</reference>
<dbReference type="RefSeq" id="WP_092221721.1">
    <property type="nucleotide sequence ID" value="NZ_FNJI01000009.1"/>
</dbReference>
<accession>A0A1H0PGT2</accession>
<evidence type="ECO:0000313" key="6">
    <source>
        <dbReference type="Proteomes" id="UP000199073"/>
    </source>
</evidence>
<dbReference type="STRING" id="91360.SAMN05660330_01668"/>
<dbReference type="PROSITE" id="PS50935">
    <property type="entry name" value="SSB"/>
    <property type="match status" value="1"/>
</dbReference>
<evidence type="ECO:0000256" key="2">
    <source>
        <dbReference type="HAMAP-Rule" id="MF_00984"/>
    </source>
</evidence>
<evidence type="ECO:0000256" key="3">
    <source>
        <dbReference type="RuleBase" id="RU000524"/>
    </source>
</evidence>
<sequence length="144" mass="15713">MVNKVILIGNLGADPEIRYTPSGTAVATLSLATNRRWKDRDGNTQDETEWHRVVVWAQSAEYCGNYLSRGSKIYVEGRLQTRKWQDQNGNDRYTTEIIANTVQNLSPRGGDGSGGYDQPPLPPESSFTGSGGFGDGGTGEDVPF</sequence>
<feature type="compositionally biased region" description="Gly residues" evidence="4">
    <location>
        <begin position="129"/>
        <end position="144"/>
    </location>
</feature>
<evidence type="ECO:0000256" key="1">
    <source>
        <dbReference type="ARBA" id="ARBA00023125"/>
    </source>
</evidence>
<dbReference type="GO" id="GO:0006260">
    <property type="term" value="P:DNA replication"/>
    <property type="evidence" value="ECO:0007669"/>
    <property type="project" value="InterPro"/>
</dbReference>
<dbReference type="EMBL" id="FNJI01000009">
    <property type="protein sequence ID" value="SDP04277.1"/>
    <property type="molecule type" value="Genomic_DNA"/>
</dbReference>
<dbReference type="CDD" id="cd04496">
    <property type="entry name" value="SSB_OBF"/>
    <property type="match status" value="1"/>
</dbReference>
<dbReference type="AlphaFoldDB" id="A0A1H0PGT2"/>
<proteinExistence type="inferred from homology"/>
<dbReference type="Proteomes" id="UP000199073">
    <property type="component" value="Unassembled WGS sequence"/>
</dbReference>
<dbReference type="PANTHER" id="PTHR10302">
    <property type="entry name" value="SINGLE-STRANDED DNA-BINDING PROTEIN"/>
    <property type="match status" value="1"/>
</dbReference>
<dbReference type="OrthoDB" id="9809878at2"/>
<feature type="region of interest" description="Disordered" evidence="4">
    <location>
        <begin position="103"/>
        <end position="144"/>
    </location>
</feature>
<dbReference type="SUPFAM" id="SSF50249">
    <property type="entry name" value="Nucleic acid-binding proteins"/>
    <property type="match status" value="1"/>
</dbReference>
<dbReference type="NCBIfam" id="TIGR00621">
    <property type="entry name" value="ssb"/>
    <property type="match status" value="1"/>
</dbReference>
<dbReference type="InterPro" id="IPR012340">
    <property type="entry name" value="NA-bd_OB-fold"/>
</dbReference>